<feature type="domain" description="Polymerase beta nucleotidyltransferase" evidence="2">
    <location>
        <begin position="144"/>
        <end position="220"/>
    </location>
</feature>
<sequence>MRESQHLLNNIQQNENPGRQFLDEETPTADGNTPPGNPHPWDFLDAYGSLFRRSSLILLVLLGRDYTRKFHVRELSRIVHRDVSLVSKNLKDLGAMDLVTREDVGNLAFYQANMENVLLRQMKISFTVLELQPLIRDLQGMTTSVILYGSCARGEDTPASDIDLYIETLDKEPIPEILHMHQNTLARELSPIVNTPDETYRLKTEDAPFFDNIQQGIVLIG</sequence>
<dbReference type="SUPFAM" id="SSF46785">
    <property type="entry name" value="Winged helix' DNA-binding domain"/>
    <property type="match status" value="1"/>
</dbReference>
<dbReference type="InterPro" id="IPR041633">
    <property type="entry name" value="Polbeta"/>
</dbReference>
<dbReference type="CDD" id="cd00090">
    <property type="entry name" value="HTH_ARSR"/>
    <property type="match status" value="1"/>
</dbReference>
<dbReference type="CDD" id="cd05403">
    <property type="entry name" value="NT_KNTase_like"/>
    <property type="match status" value="1"/>
</dbReference>
<feature type="compositionally biased region" description="Polar residues" evidence="1">
    <location>
        <begin position="1"/>
        <end position="17"/>
    </location>
</feature>
<dbReference type="InterPro" id="IPR036390">
    <property type="entry name" value="WH_DNA-bd_sf"/>
</dbReference>
<evidence type="ECO:0000259" key="2">
    <source>
        <dbReference type="Pfam" id="PF18765"/>
    </source>
</evidence>
<name>A0A0X3BPV7_9EURY</name>
<proteinExistence type="predicted"/>
<gene>
    <name evidence="3" type="ORF">MMAB1_2884</name>
</gene>
<dbReference type="Gene3D" id="3.30.460.10">
    <property type="entry name" value="Beta Polymerase, domain 2"/>
    <property type="match status" value="1"/>
</dbReference>
<dbReference type="InterPro" id="IPR043519">
    <property type="entry name" value="NT_sf"/>
</dbReference>
<dbReference type="EMBL" id="LT158599">
    <property type="protein sequence ID" value="CVK34097.1"/>
    <property type="molecule type" value="Genomic_DNA"/>
</dbReference>
<dbReference type="AlphaFoldDB" id="A0A0X3BPV7"/>
<evidence type="ECO:0000256" key="1">
    <source>
        <dbReference type="SAM" id="MobiDB-lite"/>
    </source>
</evidence>
<evidence type="ECO:0000313" key="4">
    <source>
        <dbReference type="Proteomes" id="UP000069850"/>
    </source>
</evidence>
<dbReference type="KEGG" id="mema:MMAB1_2884"/>
<accession>A0A0X3BPV7</accession>
<dbReference type="InterPro" id="IPR011991">
    <property type="entry name" value="ArsR-like_HTH"/>
</dbReference>
<evidence type="ECO:0000313" key="3">
    <source>
        <dbReference type="EMBL" id="CVK34097.1"/>
    </source>
</evidence>
<dbReference type="Proteomes" id="UP000069850">
    <property type="component" value="Chromosome 1"/>
</dbReference>
<dbReference type="Pfam" id="PF18765">
    <property type="entry name" value="Polbeta"/>
    <property type="match status" value="1"/>
</dbReference>
<reference evidence="3 4" key="1">
    <citation type="submission" date="2016-01" db="EMBL/GenBank/DDBJ databases">
        <authorList>
            <person name="Manzoor S."/>
        </authorList>
    </citation>
    <scope>NUCLEOTIDE SEQUENCE [LARGE SCALE GENOMIC DNA]</scope>
    <source>
        <strain evidence="3">Methanoculleus sp MAB1</strain>
    </source>
</reference>
<organism evidence="3 4">
    <name type="scientific">Methanoculleus bourgensis</name>
    <dbReference type="NCBI Taxonomy" id="83986"/>
    <lineage>
        <taxon>Archaea</taxon>
        <taxon>Methanobacteriati</taxon>
        <taxon>Methanobacteriota</taxon>
        <taxon>Stenosarchaea group</taxon>
        <taxon>Methanomicrobia</taxon>
        <taxon>Methanomicrobiales</taxon>
        <taxon>Methanomicrobiaceae</taxon>
        <taxon>Methanoculleus</taxon>
    </lineage>
</organism>
<protein>
    <recommendedName>
        <fullName evidence="2">Polymerase beta nucleotidyltransferase domain-containing protein</fullName>
    </recommendedName>
</protein>
<dbReference type="SUPFAM" id="SSF81301">
    <property type="entry name" value="Nucleotidyltransferase"/>
    <property type="match status" value="1"/>
</dbReference>
<feature type="region of interest" description="Disordered" evidence="1">
    <location>
        <begin position="1"/>
        <end position="38"/>
    </location>
</feature>
<dbReference type="OrthoDB" id="9287at2157"/>
<dbReference type="OMA" id="HPWDFLD"/>